<dbReference type="PROSITE" id="PS51257">
    <property type="entry name" value="PROKAR_LIPOPROTEIN"/>
    <property type="match status" value="1"/>
</dbReference>
<comment type="caution">
    <text evidence="2">The sequence shown here is derived from an EMBL/GenBank/DDBJ whole genome shotgun (WGS) entry which is preliminary data.</text>
</comment>
<gene>
    <name evidence="2" type="ORF">ACFFTR_08095</name>
</gene>
<organism evidence="2 3">
    <name type="scientific">Dactylosporangium vinaceum</name>
    <dbReference type="NCBI Taxonomy" id="53362"/>
    <lineage>
        <taxon>Bacteria</taxon>
        <taxon>Bacillati</taxon>
        <taxon>Actinomycetota</taxon>
        <taxon>Actinomycetes</taxon>
        <taxon>Micromonosporales</taxon>
        <taxon>Micromonosporaceae</taxon>
        <taxon>Dactylosporangium</taxon>
    </lineage>
</organism>
<evidence type="ECO:0000259" key="1">
    <source>
        <dbReference type="SMART" id="SM00858"/>
    </source>
</evidence>
<name>A0ABV5M2I3_9ACTN</name>
<feature type="domain" description="SAF" evidence="1">
    <location>
        <begin position="36"/>
        <end position="99"/>
    </location>
</feature>
<reference evidence="2 3" key="1">
    <citation type="submission" date="2024-09" db="EMBL/GenBank/DDBJ databases">
        <authorList>
            <person name="Sun Q."/>
            <person name="Mori K."/>
        </authorList>
    </citation>
    <scope>NUCLEOTIDE SEQUENCE [LARGE SCALE GENOMIC DNA]</scope>
    <source>
        <strain evidence="2 3">JCM 3307</strain>
    </source>
</reference>
<sequence>MLRRRVSVPRVLLGVLLIVGCALAGAAVANRIDTRLPVLATARPVAAGQTITDADLTVVRVAAEAQVATVPAAQRGTVVGRTAAMPLQAGVLVSAQQLGDVAWPPAGQSVIAVGLKPGRAPAGLTAGTQVTVIVIPSTAPGGGGAAGGATGGSGTGSGPQVVRADATVVSVSEAADQSGVSVVSLLLSAADAVTVASTSGEAALVQRGVGR</sequence>
<keyword evidence="3" id="KW-1185">Reference proteome</keyword>
<dbReference type="CDD" id="cd11614">
    <property type="entry name" value="SAF_CpaB_FlgA_like"/>
    <property type="match status" value="1"/>
</dbReference>
<dbReference type="InterPro" id="IPR013974">
    <property type="entry name" value="SAF"/>
</dbReference>
<dbReference type="EMBL" id="JBHMCA010000019">
    <property type="protein sequence ID" value="MFB9443041.1"/>
    <property type="molecule type" value="Genomic_DNA"/>
</dbReference>
<evidence type="ECO:0000313" key="3">
    <source>
        <dbReference type="Proteomes" id="UP001589608"/>
    </source>
</evidence>
<dbReference type="SMART" id="SM00858">
    <property type="entry name" value="SAF"/>
    <property type="match status" value="1"/>
</dbReference>
<evidence type="ECO:0000313" key="2">
    <source>
        <dbReference type="EMBL" id="MFB9443041.1"/>
    </source>
</evidence>
<accession>A0ABV5M2I3</accession>
<protein>
    <submittedName>
        <fullName evidence="2">SAF domain-containing protein</fullName>
    </submittedName>
</protein>
<proteinExistence type="predicted"/>
<dbReference type="Proteomes" id="UP001589608">
    <property type="component" value="Unassembled WGS sequence"/>
</dbReference>
<dbReference type="Pfam" id="PF08666">
    <property type="entry name" value="SAF"/>
    <property type="match status" value="1"/>
</dbReference>
<dbReference type="RefSeq" id="WP_246655868.1">
    <property type="nucleotide sequence ID" value="NZ_CP061913.1"/>
</dbReference>